<dbReference type="InterPro" id="IPR002110">
    <property type="entry name" value="Ankyrin_rpt"/>
</dbReference>
<dbReference type="EMBL" id="UINC01193526">
    <property type="protein sequence ID" value="SVE09193.1"/>
    <property type="molecule type" value="Genomic_DNA"/>
</dbReference>
<keyword evidence="2" id="KW-0040">ANK repeat</keyword>
<name>A0A383ANL6_9ZZZZ</name>
<dbReference type="Gene3D" id="1.25.40.20">
    <property type="entry name" value="Ankyrin repeat-containing domain"/>
    <property type="match status" value="2"/>
</dbReference>
<gene>
    <name evidence="3" type="ORF">METZ01_LOCUS462047</name>
</gene>
<evidence type="ECO:0000313" key="3">
    <source>
        <dbReference type="EMBL" id="SVE09193.1"/>
    </source>
</evidence>
<feature type="non-terminal residue" evidence="3">
    <location>
        <position position="1"/>
    </location>
</feature>
<accession>A0A383ANL6</accession>
<dbReference type="PRINTS" id="PR01415">
    <property type="entry name" value="ANKYRIN"/>
</dbReference>
<reference evidence="3" key="1">
    <citation type="submission" date="2018-05" db="EMBL/GenBank/DDBJ databases">
        <authorList>
            <person name="Lanie J.A."/>
            <person name="Ng W.-L."/>
            <person name="Kazmierczak K.M."/>
            <person name="Andrzejewski T.M."/>
            <person name="Davidsen T.M."/>
            <person name="Wayne K.J."/>
            <person name="Tettelin H."/>
            <person name="Glass J.I."/>
            <person name="Rusch D."/>
            <person name="Podicherti R."/>
            <person name="Tsui H.-C.T."/>
            <person name="Winkler M.E."/>
        </authorList>
    </citation>
    <scope>NUCLEOTIDE SEQUENCE</scope>
</reference>
<evidence type="ECO:0000256" key="1">
    <source>
        <dbReference type="ARBA" id="ARBA00022737"/>
    </source>
</evidence>
<dbReference type="SUPFAM" id="SSF48403">
    <property type="entry name" value="Ankyrin repeat"/>
    <property type="match status" value="1"/>
</dbReference>
<dbReference type="PROSITE" id="PS50297">
    <property type="entry name" value="ANK_REP_REGION"/>
    <property type="match status" value="2"/>
</dbReference>
<dbReference type="PANTHER" id="PTHR24171">
    <property type="entry name" value="ANKYRIN REPEAT DOMAIN-CONTAINING PROTEIN 39-RELATED"/>
    <property type="match status" value="1"/>
</dbReference>
<protein>
    <submittedName>
        <fullName evidence="3">Uncharacterized protein</fullName>
    </submittedName>
</protein>
<dbReference type="SMART" id="SM00248">
    <property type="entry name" value="ANK"/>
    <property type="match status" value="5"/>
</dbReference>
<sequence length="212" mass="23292">VVCYRLTHFRLIKLREAIREGDIEAVKRHLAAGMDVNAKDDNGWNPLHLAAENGHKEIAELLISKSADVNAKDKYFRKTSRDWAIERGYTEIADLLRKHGGKTTDELNAAKSIDAAAKYGLIEAVKKHLANGANVNTIVDGISGRTLLFLAAQWGHKEIVELLIAKGADVNAKSVVGEAPLDRAIRFNRTEIADLLRKHGAKAGEKLKAEGK</sequence>
<dbReference type="InterPro" id="IPR036770">
    <property type="entry name" value="Ankyrin_rpt-contain_sf"/>
</dbReference>
<dbReference type="AlphaFoldDB" id="A0A383ANL6"/>
<proteinExistence type="predicted"/>
<dbReference type="Pfam" id="PF12796">
    <property type="entry name" value="Ank_2"/>
    <property type="match status" value="2"/>
</dbReference>
<keyword evidence="1" id="KW-0677">Repeat</keyword>
<evidence type="ECO:0000256" key="2">
    <source>
        <dbReference type="ARBA" id="ARBA00023043"/>
    </source>
</evidence>
<dbReference type="PROSITE" id="PS50088">
    <property type="entry name" value="ANK_REPEAT"/>
    <property type="match status" value="2"/>
</dbReference>
<organism evidence="3">
    <name type="scientific">marine metagenome</name>
    <dbReference type="NCBI Taxonomy" id="408172"/>
    <lineage>
        <taxon>unclassified sequences</taxon>
        <taxon>metagenomes</taxon>
        <taxon>ecological metagenomes</taxon>
    </lineage>
</organism>